<evidence type="ECO:0000256" key="3">
    <source>
        <dbReference type="ARBA" id="ARBA00023163"/>
    </source>
</evidence>
<evidence type="ECO:0000259" key="5">
    <source>
        <dbReference type="PROSITE" id="PS50977"/>
    </source>
</evidence>
<dbReference type="InterPro" id="IPR036271">
    <property type="entry name" value="Tet_transcr_reg_TetR-rel_C_sf"/>
</dbReference>
<dbReference type="Pfam" id="PF13305">
    <property type="entry name" value="TetR_C_33"/>
    <property type="match status" value="1"/>
</dbReference>
<evidence type="ECO:0000313" key="7">
    <source>
        <dbReference type="Proteomes" id="UP000230914"/>
    </source>
</evidence>
<dbReference type="PANTHER" id="PTHR30055:SF226">
    <property type="entry name" value="HTH-TYPE TRANSCRIPTIONAL REGULATOR PKSA"/>
    <property type="match status" value="1"/>
</dbReference>
<dbReference type="SUPFAM" id="SSF48498">
    <property type="entry name" value="Tetracyclin repressor-like, C-terminal domain"/>
    <property type="match status" value="1"/>
</dbReference>
<dbReference type="InterPro" id="IPR050109">
    <property type="entry name" value="HTH-type_TetR-like_transc_reg"/>
</dbReference>
<dbReference type="InterPro" id="IPR001647">
    <property type="entry name" value="HTH_TetR"/>
</dbReference>
<evidence type="ECO:0000256" key="1">
    <source>
        <dbReference type="ARBA" id="ARBA00023015"/>
    </source>
</evidence>
<keyword evidence="2 4" id="KW-0238">DNA-binding</keyword>
<keyword evidence="1" id="KW-0805">Transcription regulation</keyword>
<feature type="domain" description="HTH tetR-type" evidence="5">
    <location>
        <begin position="10"/>
        <end position="70"/>
    </location>
</feature>
<dbReference type="AlphaFoldDB" id="A0A2G6KAN2"/>
<dbReference type="Pfam" id="PF00440">
    <property type="entry name" value="TetR_N"/>
    <property type="match status" value="1"/>
</dbReference>
<dbReference type="InterPro" id="IPR009057">
    <property type="entry name" value="Homeodomain-like_sf"/>
</dbReference>
<sequence>MSTRRQRNRAELTIAIIKAASARLHRQGPDALTIRGIADDLEVSPGALYRYYDGLDSIITALITNGYLDLAESIQRHATQPDAPLDRINAAAHAYRGWALDNPHHFQLLFGAPLPDYVAPIDGPTSTAMNQLAIAFLRPLVEAWASGAITIDPAFHLDADGNHQLVTKIVELSGLDAPASIGPWATAIWSYVHGLVALELNGQFRWLYDDDASAQFDASVDGLIALISAT</sequence>
<dbReference type="PANTHER" id="PTHR30055">
    <property type="entry name" value="HTH-TYPE TRANSCRIPTIONAL REGULATOR RUTR"/>
    <property type="match status" value="1"/>
</dbReference>
<accession>A0A2G6KAN2</accession>
<feature type="DNA-binding region" description="H-T-H motif" evidence="4">
    <location>
        <begin position="33"/>
        <end position="52"/>
    </location>
</feature>
<dbReference type="PROSITE" id="PS50977">
    <property type="entry name" value="HTH_TETR_2"/>
    <property type="match status" value="1"/>
</dbReference>
<evidence type="ECO:0000313" key="6">
    <source>
        <dbReference type="EMBL" id="PIE32727.1"/>
    </source>
</evidence>
<proteinExistence type="predicted"/>
<name>A0A2G6KAN2_9ACTN</name>
<dbReference type="GO" id="GO:0003700">
    <property type="term" value="F:DNA-binding transcription factor activity"/>
    <property type="evidence" value="ECO:0007669"/>
    <property type="project" value="TreeGrafter"/>
</dbReference>
<keyword evidence="3" id="KW-0804">Transcription</keyword>
<protein>
    <recommendedName>
        <fullName evidence="5">HTH tetR-type domain-containing protein</fullName>
    </recommendedName>
</protein>
<dbReference type="Proteomes" id="UP000230914">
    <property type="component" value="Unassembled WGS sequence"/>
</dbReference>
<dbReference type="EMBL" id="PDSL01000043">
    <property type="protein sequence ID" value="PIE32727.1"/>
    <property type="molecule type" value="Genomic_DNA"/>
</dbReference>
<dbReference type="GO" id="GO:0000976">
    <property type="term" value="F:transcription cis-regulatory region binding"/>
    <property type="evidence" value="ECO:0007669"/>
    <property type="project" value="TreeGrafter"/>
</dbReference>
<evidence type="ECO:0000256" key="2">
    <source>
        <dbReference type="ARBA" id="ARBA00023125"/>
    </source>
</evidence>
<organism evidence="6 7">
    <name type="scientific">Ilumatobacter coccineus</name>
    <dbReference type="NCBI Taxonomy" id="467094"/>
    <lineage>
        <taxon>Bacteria</taxon>
        <taxon>Bacillati</taxon>
        <taxon>Actinomycetota</taxon>
        <taxon>Acidimicrobiia</taxon>
        <taxon>Acidimicrobiales</taxon>
        <taxon>Ilumatobacteraceae</taxon>
        <taxon>Ilumatobacter</taxon>
    </lineage>
</organism>
<reference evidence="6 7" key="1">
    <citation type="submission" date="2017-10" db="EMBL/GenBank/DDBJ databases">
        <title>Novel microbial diversity and functional potential in the marine mammal oral microbiome.</title>
        <authorList>
            <person name="Dudek N.K."/>
            <person name="Sun C.L."/>
            <person name="Burstein D."/>
            <person name="Kantor R.S."/>
            <person name="Aliaga Goltsman D.S."/>
            <person name="Bik E.M."/>
            <person name="Thomas B.C."/>
            <person name="Banfield J.F."/>
            <person name="Relman D.A."/>
        </authorList>
    </citation>
    <scope>NUCLEOTIDE SEQUENCE [LARGE SCALE GENOMIC DNA]</scope>
    <source>
        <strain evidence="6">DOLJORAL78_61_10</strain>
    </source>
</reference>
<comment type="caution">
    <text evidence="6">The sequence shown here is derived from an EMBL/GenBank/DDBJ whole genome shotgun (WGS) entry which is preliminary data.</text>
</comment>
<dbReference type="Gene3D" id="1.10.357.10">
    <property type="entry name" value="Tetracycline Repressor, domain 2"/>
    <property type="match status" value="1"/>
</dbReference>
<dbReference type="InterPro" id="IPR025996">
    <property type="entry name" value="MT1864/Rv1816-like_C"/>
</dbReference>
<gene>
    <name evidence="6" type="ORF">CSA55_03025</name>
</gene>
<dbReference type="SUPFAM" id="SSF46689">
    <property type="entry name" value="Homeodomain-like"/>
    <property type="match status" value="1"/>
</dbReference>
<evidence type="ECO:0000256" key="4">
    <source>
        <dbReference type="PROSITE-ProRule" id="PRU00335"/>
    </source>
</evidence>